<name>A0AAV1A9F7_VICFA</name>
<evidence type="ECO:0000313" key="1">
    <source>
        <dbReference type="EMBL" id="CAI8605042.1"/>
    </source>
</evidence>
<keyword evidence="2" id="KW-1185">Reference proteome</keyword>
<sequence length="130" mass="14131">MGSNTDAKKVDVVNAKAWAKKCVSSNVVAKSYDVVNVKSIAKKGVNAVIKKGLNTNGITKNVEVAKSSLENGQHVMNPIKIEDESDDDNQFSQSLKKVNKVEISVAKKKQGTEKLQHLPGILAEKCIRKN</sequence>
<dbReference type="AlphaFoldDB" id="A0AAV1A9F7"/>
<proteinExistence type="predicted"/>
<dbReference type="EMBL" id="OX451738">
    <property type="protein sequence ID" value="CAI8605042.1"/>
    <property type="molecule type" value="Genomic_DNA"/>
</dbReference>
<gene>
    <name evidence="1" type="ORF">VFH_III163360</name>
</gene>
<reference evidence="1 2" key="1">
    <citation type="submission" date="2023-01" db="EMBL/GenBank/DDBJ databases">
        <authorList>
            <person name="Kreplak J."/>
        </authorList>
    </citation>
    <scope>NUCLEOTIDE SEQUENCE [LARGE SCALE GENOMIC DNA]</scope>
</reference>
<accession>A0AAV1A9F7</accession>
<protein>
    <submittedName>
        <fullName evidence="1">Uncharacterized protein</fullName>
    </submittedName>
</protein>
<dbReference type="Proteomes" id="UP001157006">
    <property type="component" value="Chromosome 3"/>
</dbReference>
<organism evidence="1 2">
    <name type="scientific">Vicia faba</name>
    <name type="common">Broad bean</name>
    <name type="synonym">Faba vulgaris</name>
    <dbReference type="NCBI Taxonomy" id="3906"/>
    <lineage>
        <taxon>Eukaryota</taxon>
        <taxon>Viridiplantae</taxon>
        <taxon>Streptophyta</taxon>
        <taxon>Embryophyta</taxon>
        <taxon>Tracheophyta</taxon>
        <taxon>Spermatophyta</taxon>
        <taxon>Magnoliopsida</taxon>
        <taxon>eudicotyledons</taxon>
        <taxon>Gunneridae</taxon>
        <taxon>Pentapetalae</taxon>
        <taxon>rosids</taxon>
        <taxon>fabids</taxon>
        <taxon>Fabales</taxon>
        <taxon>Fabaceae</taxon>
        <taxon>Papilionoideae</taxon>
        <taxon>50 kb inversion clade</taxon>
        <taxon>NPAAA clade</taxon>
        <taxon>Hologalegina</taxon>
        <taxon>IRL clade</taxon>
        <taxon>Fabeae</taxon>
        <taxon>Vicia</taxon>
    </lineage>
</organism>
<evidence type="ECO:0000313" key="2">
    <source>
        <dbReference type="Proteomes" id="UP001157006"/>
    </source>
</evidence>